<dbReference type="GO" id="GO:0006508">
    <property type="term" value="P:proteolysis"/>
    <property type="evidence" value="ECO:0007669"/>
    <property type="project" value="UniProtKB-KW"/>
</dbReference>
<dbReference type="InterPro" id="IPR000209">
    <property type="entry name" value="Peptidase_S8/S53_dom"/>
</dbReference>
<protein>
    <recommendedName>
        <fullName evidence="8">Peptidase S8/S53 domain-containing protein</fullName>
    </recommendedName>
</protein>
<comment type="similarity">
    <text evidence="1 5 6">Belongs to the peptidase S8 family.</text>
</comment>
<feature type="domain" description="Peptidase S8/S53" evidence="8">
    <location>
        <begin position="222"/>
        <end position="513"/>
    </location>
</feature>
<dbReference type="Proteomes" id="UP000612899">
    <property type="component" value="Unassembled WGS sequence"/>
</dbReference>
<dbReference type="PROSITE" id="PS51892">
    <property type="entry name" value="SUBTILASE"/>
    <property type="match status" value="1"/>
</dbReference>
<proteinExistence type="inferred from homology"/>
<evidence type="ECO:0000256" key="1">
    <source>
        <dbReference type="ARBA" id="ARBA00011073"/>
    </source>
</evidence>
<organism evidence="9 10">
    <name type="scientific">Rhizocola hellebori</name>
    <dbReference type="NCBI Taxonomy" id="1392758"/>
    <lineage>
        <taxon>Bacteria</taxon>
        <taxon>Bacillati</taxon>
        <taxon>Actinomycetota</taxon>
        <taxon>Actinomycetes</taxon>
        <taxon>Micromonosporales</taxon>
        <taxon>Micromonosporaceae</taxon>
        <taxon>Rhizocola</taxon>
    </lineage>
</organism>
<keyword evidence="3 5" id="KW-0378">Hydrolase</keyword>
<keyword evidence="2 5" id="KW-0645">Protease</keyword>
<gene>
    <name evidence="9" type="ORF">Rhe02_45560</name>
</gene>
<dbReference type="Pfam" id="PF00082">
    <property type="entry name" value="Peptidase_S8"/>
    <property type="match status" value="1"/>
</dbReference>
<evidence type="ECO:0000256" key="4">
    <source>
        <dbReference type="ARBA" id="ARBA00022825"/>
    </source>
</evidence>
<dbReference type="SUPFAM" id="SSF52743">
    <property type="entry name" value="Subtilisin-like"/>
    <property type="match status" value="1"/>
</dbReference>
<evidence type="ECO:0000256" key="3">
    <source>
        <dbReference type="ARBA" id="ARBA00022801"/>
    </source>
</evidence>
<keyword evidence="4 5" id="KW-0720">Serine protease</keyword>
<name>A0A8J3VGL3_9ACTN</name>
<dbReference type="PROSITE" id="PS00136">
    <property type="entry name" value="SUBTILASE_ASP"/>
    <property type="match status" value="1"/>
</dbReference>
<sequence length="1133" mass="115765">MSDAGRWPILSGIHAAGEVAMKRLALTLALLAPLLASLPPEPARGTPADSDGRATVTVTLVTGDRVTVTRAADATPRVSVVPARKPGRVTTFHTTMVNGSVRVVPGDVARLVPGVLDPRLFDVMALAEVSTQDSIPLIVQGPAGTRWRSGKQLPSINAVAVGLSAGEAMALTGEAAVARSGVERIWLDSRVHADHLQNPKPKWDTNLDQIGAPAAWAAGLSGAGVTVAVLDTGVDATHPDLAGRVALAQNFTSGPDAVDRNGHGTHVASLLAGSGAASGSAASGSAASGGAEGDAAGGGAEGDAAGGGVAGGGVDRRGARRGVAFGSTLLVGKVLDDDGAGSFSDIIAGMEWAAARARIVNMSLGSDFPSAGNDPLSLAVQSLTQAHGTLFVASAGNRGPAGGSVGSPGAAPAALTVGAVDLRDRLADFSSRGPRPGDYGMKPDLVAPGVDIIAARAAGTELGDPVGERYTRLSGTSMAAPQAAGAAALMAQLHPQWTGSDLKALLMGSATAVGGAFEAGAGRVDLAAALPQTVIATQPSAAFGFAAYPQAGLPPVSAQVSLANKGSRPVTLDLATQGVNFSVTPSRVSLPAGGQAAVTVTAAVDVGGFGPVSGALVAGRKVRIPLGVVREEVHHHLKIRAVDRLGASEQIETLAWLVNLQDATKSPPDPVLLTGGEGTVRLRPGVYTVTAAIPTIEEGEPDPGGDVPVVTSISIATKAEVTVAADGEVVLDARQARPLTATVAGRQTVPVDVQVFVAAKDRAGNSSVLSYATSAQDVIEGKLFIEPTTPARHGDLELSSKWRLDTVGGGPTYDLQFADRVFPASLDYVVDPRSLAQVQTTYRVPDSPAEYVEGRFVHTPLTPVSVAILQPGPAAPAQRVEWLSPGTKAEWFQCANVLVAQEGIGGYCQAPAGYRRAQSVQRDWLRAPLRTRAAVSFSRTRLFVGMDELADDAGNAGSLASYVFPERSFSLYRNDVLIAQGPDALGGHRIAPGPAAYRLTRSLVLRPGLIGLSTEVNTSWTFFTPPEKQTEAALVEVAVHAPVDANNHVPAGSAMTVEVTHPGGRLAGVQLQLSTDDGKTWHTMGLRPAGAGRFRVELAAVTGVVSLRTKASDTSGAATEQTVVRAFVVDPPG</sequence>
<dbReference type="PRINTS" id="PR00723">
    <property type="entry name" value="SUBTILISIN"/>
</dbReference>
<comment type="caution">
    <text evidence="9">The sequence shown here is derived from an EMBL/GenBank/DDBJ whole genome shotgun (WGS) entry which is preliminary data.</text>
</comment>
<evidence type="ECO:0000256" key="2">
    <source>
        <dbReference type="ARBA" id="ARBA00022670"/>
    </source>
</evidence>
<keyword evidence="10" id="KW-1185">Reference proteome</keyword>
<dbReference type="GO" id="GO:0004252">
    <property type="term" value="F:serine-type endopeptidase activity"/>
    <property type="evidence" value="ECO:0007669"/>
    <property type="project" value="UniProtKB-UniRule"/>
</dbReference>
<dbReference type="PANTHER" id="PTHR43806:SF11">
    <property type="entry name" value="CEREVISIN-RELATED"/>
    <property type="match status" value="1"/>
</dbReference>
<dbReference type="Gene3D" id="3.40.50.200">
    <property type="entry name" value="Peptidase S8/S53 domain"/>
    <property type="match status" value="1"/>
</dbReference>
<feature type="region of interest" description="Disordered" evidence="7">
    <location>
        <begin position="281"/>
        <end position="302"/>
    </location>
</feature>
<dbReference type="AlphaFoldDB" id="A0A8J3VGL3"/>
<evidence type="ECO:0000256" key="5">
    <source>
        <dbReference type="PROSITE-ProRule" id="PRU01240"/>
    </source>
</evidence>
<evidence type="ECO:0000256" key="7">
    <source>
        <dbReference type="SAM" id="MobiDB-lite"/>
    </source>
</evidence>
<dbReference type="InterPro" id="IPR023828">
    <property type="entry name" value="Peptidase_S8_Ser-AS"/>
</dbReference>
<dbReference type="PANTHER" id="PTHR43806">
    <property type="entry name" value="PEPTIDASE S8"/>
    <property type="match status" value="1"/>
</dbReference>
<dbReference type="InterPro" id="IPR036852">
    <property type="entry name" value="Peptidase_S8/S53_dom_sf"/>
</dbReference>
<dbReference type="PROSITE" id="PS00138">
    <property type="entry name" value="SUBTILASE_SER"/>
    <property type="match status" value="1"/>
</dbReference>
<dbReference type="PROSITE" id="PS00137">
    <property type="entry name" value="SUBTILASE_HIS"/>
    <property type="match status" value="1"/>
</dbReference>
<accession>A0A8J3VGL3</accession>
<reference evidence="9" key="1">
    <citation type="submission" date="2021-01" db="EMBL/GenBank/DDBJ databases">
        <title>Whole genome shotgun sequence of Rhizocola hellebori NBRC 109834.</title>
        <authorList>
            <person name="Komaki H."/>
            <person name="Tamura T."/>
        </authorList>
    </citation>
    <scope>NUCLEOTIDE SEQUENCE</scope>
    <source>
        <strain evidence="9">NBRC 109834</strain>
    </source>
</reference>
<feature type="compositionally biased region" description="Gly residues" evidence="7">
    <location>
        <begin position="290"/>
        <end position="302"/>
    </location>
</feature>
<feature type="active site" description="Charge relay system" evidence="5">
    <location>
        <position position="231"/>
    </location>
</feature>
<dbReference type="InterPro" id="IPR015500">
    <property type="entry name" value="Peptidase_S8_subtilisin-rel"/>
</dbReference>
<feature type="active site" description="Charge relay system" evidence="5">
    <location>
        <position position="477"/>
    </location>
</feature>
<dbReference type="InterPro" id="IPR022398">
    <property type="entry name" value="Peptidase_S8_His-AS"/>
</dbReference>
<dbReference type="EMBL" id="BONY01000027">
    <property type="protein sequence ID" value="GIH06489.1"/>
    <property type="molecule type" value="Genomic_DNA"/>
</dbReference>
<feature type="active site" description="Charge relay system" evidence="5">
    <location>
        <position position="263"/>
    </location>
</feature>
<dbReference type="InterPro" id="IPR023827">
    <property type="entry name" value="Peptidase_S8_Asp-AS"/>
</dbReference>
<evidence type="ECO:0000313" key="10">
    <source>
        <dbReference type="Proteomes" id="UP000612899"/>
    </source>
</evidence>
<evidence type="ECO:0000259" key="8">
    <source>
        <dbReference type="Pfam" id="PF00082"/>
    </source>
</evidence>
<evidence type="ECO:0000256" key="6">
    <source>
        <dbReference type="RuleBase" id="RU003355"/>
    </source>
</evidence>
<evidence type="ECO:0000313" key="9">
    <source>
        <dbReference type="EMBL" id="GIH06489.1"/>
    </source>
</evidence>
<dbReference type="InterPro" id="IPR050131">
    <property type="entry name" value="Peptidase_S8_subtilisin-like"/>
</dbReference>